<name>A0A967F427_9PROT</name>
<dbReference type="EMBL" id="JAAQPH010000045">
    <property type="protein sequence ID" value="NIA72456.1"/>
    <property type="molecule type" value="Genomic_DNA"/>
</dbReference>
<dbReference type="Proteomes" id="UP000761264">
    <property type="component" value="Unassembled WGS sequence"/>
</dbReference>
<evidence type="ECO:0000313" key="2">
    <source>
        <dbReference type="EMBL" id="NIA72456.1"/>
    </source>
</evidence>
<keyword evidence="3" id="KW-1185">Reference proteome</keyword>
<dbReference type="RefSeq" id="WP_167231889.1">
    <property type="nucleotide sequence ID" value="NZ_JAAQPH010000045.1"/>
</dbReference>
<sequence>MTKATPMTAYEEMLEALSDLMQRTKGVWENGGNPQESKMRKSARRKAARAISRAQAEKAAEPTLREALKEAHRAIEDLLHAEQNPHSDKIQQKASDSVMAARRSERAALSVKAAKPAEREALEDLESRRDHFHQVLKEFGWGHKYTSRAFDDLALSGERARAALSPAGEKQ</sequence>
<gene>
    <name evidence="2" type="ORF">HBA54_28105</name>
</gene>
<proteinExistence type="predicted"/>
<dbReference type="AlphaFoldDB" id="A0A967F427"/>
<protein>
    <submittedName>
        <fullName evidence="2">Uncharacterized protein</fullName>
    </submittedName>
</protein>
<organism evidence="2 3">
    <name type="scientific">Pelagibius litoralis</name>
    <dbReference type="NCBI Taxonomy" id="374515"/>
    <lineage>
        <taxon>Bacteria</taxon>
        <taxon>Pseudomonadati</taxon>
        <taxon>Pseudomonadota</taxon>
        <taxon>Alphaproteobacteria</taxon>
        <taxon>Rhodospirillales</taxon>
        <taxon>Rhodovibrionaceae</taxon>
        <taxon>Pelagibius</taxon>
    </lineage>
</organism>
<evidence type="ECO:0000313" key="3">
    <source>
        <dbReference type="Proteomes" id="UP000761264"/>
    </source>
</evidence>
<feature type="region of interest" description="Disordered" evidence="1">
    <location>
        <begin position="25"/>
        <end position="63"/>
    </location>
</feature>
<feature type="region of interest" description="Disordered" evidence="1">
    <location>
        <begin position="80"/>
        <end position="102"/>
    </location>
</feature>
<comment type="caution">
    <text evidence="2">The sequence shown here is derived from an EMBL/GenBank/DDBJ whole genome shotgun (WGS) entry which is preliminary data.</text>
</comment>
<reference evidence="2" key="1">
    <citation type="submission" date="2020-03" db="EMBL/GenBank/DDBJ databases">
        <title>Genome of Pelagibius litoralis DSM 21314T.</title>
        <authorList>
            <person name="Wang G."/>
        </authorList>
    </citation>
    <scope>NUCLEOTIDE SEQUENCE</scope>
    <source>
        <strain evidence="2">DSM 21314</strain>
    </source>
</reference>
<evidence type="ECO:0000256" key="1">
    <source>
        <dbReference type="SAM" id="MobiDB-lite"/>
    </source>
</evidence>
<accession>A0A967F427</accession>
<feature type="compositionally biased region" description="Basic and acidic residues" evidence="1">
    <location>
        <begin position="80"/>
        <end position="91"/>
    </location>
</feature>